<name>A0A6N6RHM6_9FLAO</name>
<dbReference type="AlphaFoldDB" id="A0A6N6RHM6"/>
<dbReference type="GO" id="GO:0015562">
    <property type="term" value="F:efflux transmembrane transporter activity"/>
    <property type="evidence" value="ECO:0007669"/>
    <property type="project" value="InterPro"/>
</dbReference>
<dbReference type="Gene3D" id="1.20.1600.10">
    <property type="entry name" value="Outer membrane efflux proteins (OEP)"/>
    <property type="match status" value="1"/>
</dbReference>
<dbReference type="InterPro" id="IPR003423">
    <property type="entry name" value="OMP_efflux"/>
</dbReference>
<comment type="similarity">
    <text evidence="1">Belongs to the outer membrane factor (OMF) (TC 1.B.17) family.</text>
</comment>
<dbReference type="OrthoDB" id="581172at2"/>
<evidence type="ECO:0000313" key="3">
    <source>
        <dbReference type="Proteomes" id="UP000468650"/>
    </source>
</evidence>
<dbReference type="SUPFAM" id="SSF56954">
    <property type="entry name" value="Outer membrane efflux proteins (OEP)"/>
    <property type="match status" value="1"/>
</dbReference>
<sequence length="459" mass="52810">MRNILALVFVFSTLLSVGQSDTLSLDSVMKWVDDYHPVVRSLTYKMRGAEAKVTSARGAFDPKLAGNFSEKLFEDTEYYRYGEGGLNLPTWLGVDVYAYRSFAQGTYLNPELTQPDDGLWRVGVSVPVGGDLIWDERRAMLRDAQLIVERTEAEQRIAYSDVKFESMMRYLEWAQKEAELQILYEVEQLARERFLLTKRAFLAGDRPEMDTIESRISWYNRKLKVQDAQAAAAQARAKLSAMLWTEENIPLEIPSNYHPDLSSLNFVSPPDSATMYGMLAEQPQVAALTVEVDRALNQRRWTRAQLWPDISVKYNILRGAGADAAWNIPDQYQWGVQVNIPLFLRKARGNAEAADNYYREAELKQQDAVQKAEAELFGMQTMTRTLGNQWLQSLEVYTMSERLLEAERRRFIIGESSVFLVNSRENAMINAAVEWLKIRKEYLLSIERQKRLVAAYWDQ</sequence>
<protein>
    <submittedName>
        <fullName evidence="2">TolC family protein</fullName>
    </submittedName>
</protein>
<proteinExistence type="inferred from homology"/>
<keyword evidence="3" id="KW-1185">Reference proteome</keyword>
<evidence type="ECO:0000313" key="2">
    <source>
        <dbReference type="EMBL" id="KAB2810247.1"/>
    </source>
</evidence>
<dbReference type="Proteomes" id="UP000468650">
    <property type="component" value="Unassembled WGS sequence"/>
</dbReference>
<gene>
    <name evidence="2" type="ORF">F8C67_06595</name>
</gene>
<dbReference type="PANTHER" id="PTHR30203">
    <property type="entry name" value="OUTER MEMBRANE CATION EFFLUX PROTEIN"/>
    <property type="match status" value="1"/>
</dbReference>
<evidence type="ECO:0000256" key="1">
    <source>
        <dbReference type="ARBA" id="ARBA00007613"/>
    </source>
</evidence>
<comment type="caution">
    <text evidence="2">The sequence shown here is derived from an EMBL/GenBank/DDBJ whole genome shotgun (WGS) entry which is preliminary data.</text>
</comment>
<dbReference type="RefSeq" id="WP_151667036.1">
    <property type="nucleotide sequence ID" value="NZ_WBVO01000004.1"/>
</dbReference>
<dbReference type="InterPro" id="IPR010131">
    <property type="entry name" value="MdtP/NodT-like"/>
</dbReference>
<reference evidence="2 3" key="1">
    <citation type="submission" date="2019-09" db="EMBL/GenBank/DDBJ databases">
        <title>Genomes of family Cryomorphaceae.</title>
        <authorList>
            <person name="Bowman J.P."/>
        </authorList>
    </citation>
    <scope>NUCLEOTIDE SEQUENCE [LARGE SCALE GENOMIC DNA]</scope>
    <source>
        <strain evidence="2 3">LMG 25704</strain>
    </source>
</reference>
<accession>A0A6N6RHM6</accession>
<dbReference type="EMBL" id="WBVO01000004">
    <property type="protein sequence ID" value="KAB2810247.1"/>
    <property type="molecule type" value="Genomic_DNA"/>
</dbReference>
<dbReference type="Pfam" id="PF02321">
    <property type="entry name" value="OEP"/>
    <property type="match status" value="1"/>
</dbReference>
<dbReference type="PANTHER" id="PTHR30203:SF24">
    <property type="entry name" value="BLR4935 PROTEIN"/>
    <property type="match status" value="1"/>
</dbReference>
<organism evidence="2 3">
    <name type="scientific">Phaeocystidibacter luteus</name>
    <dbReference type="NCBI Taxonomy" id="911197"/>
    <lineage>
        <taxon>Bacteria</taxon>
        <taxon>Pseudomonadati</taxon>
        <taxon>Bacteroidota</taxon>
        <taxon>Flavobacteriia</taxon>
        <taxon>Flavobacteriales</taxon>
        <taxon>Phaeocystidibacteraceae</taxon>
        <taxon>Phaeocystidibacter</taxon>
    </lineage>
</organism>